<evidence type="ECO:0000256" key="1">
    <source>
        <dbReference type="ARBA" id="ARBA00023157"/>
    </source>
</evidence>
<dbReference type="PRINTS" id="PR00722">
    <property type="entry name" value="CHYMOTRYPSIN"/>
</dbReference>
<reference evidence="6" key="1">
    <citation type="submission" date="2022-03" db="EMBL/GenBank/DDBJ databases">
        <authorList>
            <person name="Martin C."/>
        </authorList>
    </citation>
    <scope>NUCLEOTIDE SEQUENCE</scope>
</reference>
<organism evidence="6 7">
    <name type="scientific">Owenia fusiformis</name>
    <name type="common">Polychaete worm</name>
    <dbReference type="NCBI Taxonomy" id="6347"/>
    <lineage>
        <taxon>Eukaryota</taxon>
        <taxon>Metazoa</taxon>
        <taxon>Spiralia</taxon>
        <taxon>Lophotrochozoa</taxon>
        <taxon>Annelida</taxon>
        <taxon>Polychaeta</taxon>
        <taxon>Sedentaria</taxon>
        <taxon>Canalipalpata</taxon>
        <taxon>Sabellida</taxon>
        <taxon>Oweniida</taxon>
        <taxon>Oweniidae</taxon>
        <taxon>Owenia</taxon>
    </lineage>
</organism>
<dbReference type="SMART" id="SM00020">
    <property type="entry name" value="Tryp_SPc"/>
    <property type="match status" value="1"/>
</dbReference>
<gene>
    <name evidence="6" type="ORF">OFUS_LOCUS12300</name>
</gene>
<evidence type="ECO:0000256" key="4">
    <source>
        <dbReference type="SAM" id="SignalP"/>
    </source>
</evidence>
<keyword evidence="7" id="KW-1185">Reference proteome</keyword>
<evidence type="ECO:0000256" key="3">
    <source>
        <dbReference type="RuleBase" id="RU363034"/>
    </source>
</evidence>
<comment type="caution">
    <text evidence="6">The sequence shown here is derived from an EMBL/GenBank/DDBJ whole genome shotgun (WGS) entry which is preliminary data.</text>
</comment>
<dbReference type="InterPro" id="IPR009003">
    <property type="entry name" value="Peptidase_S1_PA"/>
</dbReference>
<dbReference type="Proteomes" id="UP000749559">
    <property type="component" value="Unassembled WGS sequence"/>
</dbReference>
<feature type="chain" id="PRO_5035943304" description="Peptidase S1 domain-containing protein" evidence="4">
    <location>
        <begin position="20"/>
        <end position="256"/>
    </location>
</feature>
<dbReference type="SUPFAM" id="SSF50494">
    <property type="entry name" value="Trypsin-like serine proteases"/>
    <property type="match status" value="1"/>
</dbReference>
<dbReference type="InterPro" id="IPR043504">
    <property type="entry name" value="Peptidase_S1_PA_chymotrypsin"/>
</dbReference>
<feature type="domain" description="Peptidase S1" evidence="5">
    <location>
        <begin position="24"/>
        <end position="254"/>
    </location>
</feature>
<keyword evidence="3" id="KW-0645">Protease</keyword>
<dbReference type="GO" id="GO:0006508">
    <property type="term" value="P:proteolysis"/>
    <property type="evidence" value="ECO:0007669"/>
    <property type="project" value="UniProtKB-KW"/>
</dbReference>
<comment type="similarity">
    <text evidence="2">Belongs to the peptidase S1 family. CLIP subfamily.</text>
</comment>
<dbReference type="InterPro" id="IPR001314">
    <property type="entry name" value="Peptidase_S1A"/>
</dbReference>
<dbReference type="AlphaFoldDB" id="A0A8S4NWX1"/>
<protein>
    <recommendedName>
        <fullName evidence="5">Peptidase S1 domain-containing protein</fullName>
    </recommendedName>
</protein>
<dbReference type="Gene3D" id="2.40.10.10">
    <property type="entry name" value="Trypsin-like serine proteases"/>
    <property type="match status" value="1"/>
</dbReference>
<dbReference type="EMBL" id="CAIIXF020000006">
    <property type="protein sequence ID" value="CAH1786391.1"/>
    <property type="molecule type" value="Genomic_DNA"/>
</dbReference>
<proteinExistence type="inferred from homology"/>
<sequence>MKALVFMQLLISFVDQSICAKLQIINGRVSVPGAHPYQASLQRYGAFGYAHICGGVIISSEWVLTAAHCTIDMTLGYYRVLAGVHNVTGDGQLGAIREIHQHPDYVDNQASGYPNDISLLRVEPFTMDTRVQALPLPSGNSNFAGLICTMTGWGVTESGSPSGGLRETSDVVLTGAQCQVGWTGIDIRDEYHICVGIGDTGPCQGDSGGPLICRENGSSVLAGLASWAYASCSEFPFVYARVSSYLPWICNTSGVC</sequence>
<evidence type="ECO:0000256" key="2">
    <source>
        <dbReference type="ARBA" id="ARBA00024195"/>
    </source>
</evidence>
<dbReference type="InterPro" id="IPR018114">
    <property type="entry name" value="TRYPSIN_HIS"/>
</dbReference>
<dbReference type="PROSITE" id="PS00135">
    <property type="entry name" value="TRYPSIN_SER"/>
    <property type="match status" value="1"/>
</dbReference>
<dbReference type="InterPro" id="IPR001254">
    <property type="entry name" value="Trypsin_dom"/>
</dbReference>
<evidence type="ECO:0000259" key="5">
    <source>
        <dbReference type="PROSITE" id="PS50240"/>
    </source>
</evidence>
<keyword evidence="4" id="KW-0732">Signal</keyword>
<keyword evidence="1" id="KW-1015">Disulfide bond</keyword>
<dbReference type="GO" id="GO:0004252">
    <property type="term" value="F:serine-type endopeptidase activity"/>
    <property type="evidence" value="ECO:0007669"/>
    <property type="project" value="InterPro"/>
</dbReference>
<dbReference type="PROSITE" id="PS00134">
    <property type="entry name" value="TRYPSIN_HIS"/>
    <property type="match status" value="1"/>
</dbReference>
<dbReference type="PROSITE" id="PS50240">
    <property type="entry name" value="TRYPSIN_DOM"/>
    <property type="match status" value="1"/>
</dbReference>
<dbReference type="CDD" id="cd00190">
    <property type="entry name" value="Tryp_SPc"/>
    <property type="match status" value="1"/>
</dbReference>
<dbReference type="InterPro" id="IPR051487">
    <property type="entry name" value="Ser/Thr_Proteases_Immune/Dev"/>
</dbReference>
<evidence type="ECO:0000313" key="7">
    <source>
        <dbReference type="Proteomes" id="UP000749559"/>
    </source>
</evidence>
<accession>A0A8S4NWX1</accession>
<feature type="signal peptide" evidence="4">
    <location>
        <begin position="1"/>
        <end position="19"/>
    </location>
</feature>
<evidence type="ECO:0000313" key="6">
    <source>
        <dbReference type="EMBL" id="CAH1786391.1"/>
    </source>
</evidence>
<name>A0A8S4NWX1_OWEFU</name>
<dbReference type="FunFam" id="2.40.10.10:FF:000068">
    <property type="entry name" value="transmembrane protease serine 2"/>
    <property type="match status" value="1"/>
</dbReference>
<dbReference type="OrthoDB" id="6274970at2759"/>
<dbReference type="InterPro" id="IPR033116">
    <property type="entry name" value="TRYPSIN_SER"/>
</dbReference>
<dbReference type="PANTHER" id="PTHR24256">
    <property type="entry name" value="TRYPTASE-RELATED"/>
    <property type="match status" value="1"/>
</dbReference>
<keyword evidence="3" id="KW-0378">Hydrolase</keyword>
<dbReference type="Pfam" id="PF00089">
    <property type="entry name" value="Trypsin"/>
    <property type="match status" value="1"/>
</dbReference>
<keyword evidence="3" id="KW-0720">Serine protease</keyword>